<feature type="domain" description="VWFD" evidence="3">
    <location>
        <begin position="874"/>
        <end position="1048"/>
    </location>
</feature>
<dbReference type="GO" id="GO:0031012">
    <property type="term" value="C:extracellular matrix"/>
    <property type="evidence" value="ECO:0007669"/>
    <property type="project" value="TreeGrafter"/>
</dbReference>
<comment type="caution">
    <text evidence="4">The sequence shown here is derived from an EMBL/GenBank/DDBJ whole genome shotgun (WGS) entry which is preliminary data.</text>
</comment>
<evidence type="ECO:0000256" key="2">
    <source>
        <dbReference type="ARBA" id="ARBA00023180"/>
    </source>
</evidence>
<feature type="domain" description="VWFD" evidence="3">
    <location>
        <begin position="178"/>
        <end position="355"/>
    </location>
</feature>
<dbReference type="Pfam" id="PF08742">
    <property type="entry name" value="C8"/>
    <property type="match status" value="1"/>
</dbReference>
<dbReference type="CDD" id="cd19941">
    <property type="entry name" value="TIL"/>
    <property type="match status" value="1"/>
</dbReference>
<evidence type="ECO:0000259" key="3">
    <source>
        <dbReference type="PROSITE" id="PS51233"/>
    </source>
</evidence>
<proteinExistence type="predicted"/>
<dbReference type="PANTHER" id="PTHR11339">
    <property type="entry name" value="EXTRACELLULAR MATRIX GLYCOPROTEIN RELATED"/>
    <property type="match status" value="1"/>
</dbReference>
<dbReference type="InterPro" id="IPR002919">
    <property type="entry name" value="TIL_dom"/>
</dbReference>
<evidence type="ECO:0000256" key="1">
    <source>
        <dbReference type="ARBA" id="ARBA00023157"/>
    </source>
</evidence>
<dbReference type="FunFam" id="2.10.25.10:FF:000055">
    <property type="entry name" value="alpha-tectorin isoform X1"/>
    <property type="match status" value="1"/>
</dbReference>
<evidence type="ECO:0000313" key="4">
    <source>
        <dbReference type="EMBL" id="KAF0022644.1"/>
    </source>
</evidence>
<protein>
    <recommendedName>
        <fullName evidence="3">VWFD domain-containing protein</fullName>
    </recommendedName>
</protein>
<dbReference type="SUPFAM" id="SSF57567">
    <property type="entry name" value="Serine protease inhibitors"/>
    <property type="match status" value="1"/>
</dbReference>
<dbReference type="SMART" id="SM00832">
    <property type="entry name" value="C8"/>
    <property type="match status" value="2"/>
</dbReference>
<dbReference type="Pfam" id="PF01826">
    <property type="entry name" value="TIL"/>
    <property type="match status" value="1"/>
</dbReference>
<keyword evidence="1" id="KW-1015">Disulfide bond</keyword>
<dbReference type="InterPro" id="IPR050780">
    <property type="entry name" value="Mucin_vWF_Thrombospondin_sf"/>
</dbReference>
<feature type="domain" description="VWFD" evidence="3">
    <location>
        <begin position="516"/>
        <end position="698"/>
    </location>
</feature>
<reference evidence="4 5" key="1">
    <citation type="submission" date="2019-06" db="EMBL/GenBank/DDBJ databases">
        <title>Draft genomes of female and male turbot (Scophthalmus maximus).</title>
        <authorList>
            <person name="Xu H."/>
            <person name="Xu X.-W."/>
            <person name="Shao C."/>
            <person name="Chen S."/>
        </authorList>
    </citation>
    <scope>NUCLEOTIDE SEQUENCE [LARGE SCALE GENOMIC DNA]</scope>
    <source>
        <strain evidence="4">Ysfricsl-2016a</strain>
        <tissue evidence="4">Blood</tissue>
    </source>
</reference>
<dbReference type="InterPro" id="IPR035234">
    <property type="entry name" value="IgGFc-bd_N"/>
</dbReference>
<dbReference type="PANTHER" id="PTHR11339:SF244">
    <property type="entry name" value="IGGFC-BINDING PROTEIN"/>
    <property type="match status" value="1"/>
</dbReference>
<dbReference type="AlphaFoldDB" id="A0A6A4RVX2"/>
<dbReference type="InterPro" id="IPR036084">
    <property type="entry name" value="Ser_inhib-like_sf"/>
</dbReference>
<accession>A0A6A4RVX2</accession>
<dbReference type="InterPro" id="IPR001846">
    <property type="entry name" value="VWF_type-D"/>
</dbReference>
<dbReference type="Pfam" id="PF00094">
    <property type="entry name" value="VWD"/>
    <property type="match status" value="3"/>
</dbReference>
<dbReference type="GO" id="GO:0005615">
    <property type="term" value="C:extracellular space"/>
    <property type="evidence" value="ECO:0007669"/>
    <property type="project" value="TreeGrafter"/>
</dbReference>
<name>A0A6A4RVX2_SCOMX</name>
<dbReference type="SMART" id="SM00216">
    <property type="entry name" value="VWD"/>
    <property type="match status" value="3"/>
</dbReference>
<dbReference type="Gene3D" id="2.10.25.10">
    <property type="entry name" value="Laminin"/>
    <property type="match status" value="1"/>
</dbReference>
<dbReference type="Pfam" id="PF17517">
    <property type="entry name" value="IgGFc_binding"/>
    <property type="match status" value="1"/>
</dbReference>
<keyword evidence="2" id="KW-0325">Glycoprotein</keyword>
<dbReference type="InterPro" id="IPR014853">
    <property type="entry name" value="VWF/SSPO/ZAN-like_Cys-rich_dom"/>
</dbReference>
<dbReference type="InterPro" id="IPR025615">
    <property type="entry name" value="TILa_dom"/>
</dbReference>
<sequence length="1102" mass="120619">MLRKAGIVTFQKLLTKRPLVVESNKNVMVLLLGTGYKLNPFMITLTPTHKLATDWAVEIVGGFESTIAIVSEREGAGSVKWCTGGKCISPTWQRDRHQKRWVWANVNVGTLQRHVTVEGDAQMAVYVYGRKNRHAYGTAVICSEDAPLPPPPADPCEDMKCSAHEHCVKGACVSVSTATCRAVGDPHYLTFDGQRYDFQGTCTYVMATVAKRASDLVPFTVMTKNDHRGSSRVSFVRTVTVSAHNQTLVIGRHKGRVQVNGELQYLPVSLVGGLLAVKQSGSYAVVSTDSGLTVKYDWNMRLYITVPFSYHEHLGGLCGNYNGDKKDDLPGGSSASAVQEMVLPWKVKDSDPSCQDKCVGQCFQCSQKKQAHFRKSKFCGILTKTDGPFSSCHQLIEPTLYLDNCVYDICVNKGAKQILCDNLKSYVDACLSGGVKVSPEWRTVTKCLAFVRPDVDVNTREDITHQPPLFGVITPAPPVANASMGKPRLCKSSRCRKNKECLLKDGVRGCYPTSFATCRAAGDPHYQTFDNRRFDFQGTCTYILSQHKEESEQDLVPFQVLVQNENRGNNKAVAYTKSVSLLVFGNLTVSMSRSSPGNILVNSRTVNLPYSLEGGRLSVFRRGFFGVVTTDFGLTLKFNWKSHVSLTLPSSYSSATTGLCGNYNGKAGDDLLKPDGTKHEHIRAFGHSWKAGGDAGCTSDCPGGKCPECEPAMLQRYNQPSYCGIIANKSGPFRQCHSKLDHKPFLTDCVFDMSPPCGANSHYELCAPPCQLTCSGLTPPEGCNQNSPCTEGCVCDDGYVWSHDKCVPVAECGCQYKGQYFQHGQLFYPGESCNTRCVCSDAGEMECDSKFHCSAHEKCVVKDGSASCAPKSVGSCSVSGVREVRSFDGQAFPLWGNCWFKMSEVEEKDGGIMTYSLLIQQQTTEDGNIYRSVELQVYGYTITMESGVVWQVKVDDISVFLPVSLADGRVRAHQNGINIVIETDFSLKLTYDCEAGVLLQIPSTYHSSPRGFCGNYNDDVSDELPSGGKRLEDATAAWVETKDNTSCETGCGSSACPGPDEPNNPKAKKACKIIRAKRGPFTGCHSTVTPTPHYDACVRQEL</sequence>
<evidence type="ECO:0000313" key="5">
    <source>
        <dbReference type="Proteomes" id="UP000438429"/>
    </source>
</evidence>
<dbReference type="Proteomes" id="UP000438429">
    <property type="component" value="Unassembled WGS sequence"/>
</dbReference>
<gene>
    <name evidence="4" type="ORF">F2P81_025036</name>
</gene>
<dbReference type="EMBL" id="VEVO01000024">
    <property type="protein sequence ID" value="KAF0022644.1"/>
    <property type="molecule type" value="Genomic_DNA"/>
</dbReference>
<organism evidence="4 5">
    <name type="scientific">Scophthalmus maximus</name>
    <name type="common">Turbot</name>
    <name type="synonym">Psetta maxima</name>
    <dbReference type="NCBI Taxonomy" id="52904"/>
    <lineage>
        <taxon>Eukaryota</taxon>
        <taxon>Metazoa</taxon>
        <taxon>Chordata</taxon>
        <taxon>Craniata</taxon>
        <taxon>Vertebrata</taxon>
        <taxon>Euteleostomi</taxon>
        <taxon>Actinopterygii</taxon>
        <taxon>Neopterygii</taxon>
        <taxon>Teleostei</taxon>
        <taxon>Neoteleostei</taxon>
        <taxon>Acanthomorphata</taxon>
        <taxon>Carangaria</taxon>
        <taxon>Pleuronectiformes</taxon>
        <taxon>Pleuronectoidei</taxon>
        <taxon>Scophthalmidae</taxon>
        <taxon>Scophthalmus</taxon>
    </lineage>
</organism>
<dbReference type="PROSITE" id="PS51233">
    <property type="entry name" value="VWFD"/>
    <property type="match status" value="3"/>
</dbReference>
<dbReference type="Pfam" id="PF12714">
    <property type="entry name" value="TILa"/>
    <property type="match status" value="1"/>
</dbReference>